<dbReference type="InterPro" id="IPR012907">
    <property type="entry name" value="Peptidase_S11_C"/>
</dbReference>
<dbReference type="GeneID" id="78508119"/>
<evidence type="ECO:0000256" key="8">
    <source>
        <dbReference type="ARBA" id="ARBA00022801"/>
    </source>
</evidence>
<evidence type="ECO:0000256" key="3">
    <source>
        <dbReference type="ARBA" id="ARBA00007164"/>
    </source>
</evidence>
<dbReference type="AlphaFoldDB" id="A0A239U5V6"/>
<evidence type="ECO:0000256" key="16">
    <source>
        <dbReference type="SAM" id="SignalP"/>
    </source>
</evidence>
<evidence type="ECO:0000256" key="6">
    <source>
        <dbReference type="ARBA" id="ARBA00022670"/>
    </source>
</evidence>
<keyword evidence="9" id="KW-0133">Cell shape</keyword>
<dbReference type="GO" id="GO:0008360">
    <property type="term" value="P:regulation of cell shape"/>
    <property type="evidence" value="ECO:0007669"/>
    <property type="project" value="UniProtKB-KW"/>
</dbReference>
<feature type="domain" description="Peptidase S11 D-Ala-D-Ala carboxypeptidase A C-terminal" evidence="17">
    <location>
        <begin position="293"/>
        <end position="389"/>
    </location>
</feature>
<dbReference type="Proteomes" id="UP000215383">
    <property type="component" value="Chromosome 1"/>
</dbReference>
<evidence type="ECO:0000256" key="15">
    <source>
        <dbReference type="RuleBase" id="RU004016"/>
    </source>
</evidence>
<comment type="pathway">
    <text evidence="2">Cell wall biogenesis; peptidoglycan biosynthesis.</text>
</comment>
<feature type="active site" evidence="13">
    <location>
        <position position="139"/>
    </location>
</feature>
<dbReference type="Gene3D" id="2.60.410.10">
    <property type="entry name" value="D-Ala-D-Ala carboxypeptidase, C-terminal domain"/>
    <property type="match status" value="1"/>
</dbReference>
<dbReference type="UniPathway" id="UPA00219"/>
<keyword evidence="8 18" id="KW-0378">Hydrolase</keyword>
<dbReference type="InterPro" id="IPR015956">
    <property type="entry name" value="Peniciliin-bd_prot_C_sf"/>
</dbReference>
<comment type="catalytic activity">
    <reaction evidence="12">
        <text>Preferential cleavage: (Ac)2-L-Lys-D-Ala-|-D-Ala. Also transpeptidation of peptidyl-alanyl moieties that are N-acyl substituents of D-alanine.</text>
        <dbReference type="EC" id="3.4.16.4"/>
    </reaction>
</comment>
<gene>
    <name evidence="18" type="primary">dacB_2</name>
    <name evidence="18" type="ORF">SAMEA4364220_02139</name>
</gene>
<sequence length="403" mass="44164">MKQLHHIKLFLVFLVIFVQLFTPIAQATDTIVDDAPPVDENKPYIPVTADNLNDMTAEAAILIDARTGRILYEKNPDKKLMPASTTKMMTCILGLENSNDDDIVNVDNRAVGVDGSAIYLNEGDQIKMSELLQATMLASGNDGATAVGYYVGQGSMENFVQMMNDKAKSIGAENTHFNNPHGLTDPNHYTTARDLAKIAAYGYKNPKFRKIVSTKEQEISWITPNTRKDVYGSTNRLLWNYDDITGIKTGYTDAAGGCLVAAAEKNGSALIAVVLKTADSRARFTESRALLDFGFKQIASQQTVNPEDLTNIIYVHGANVSKVSVAPAESFTYPVMKHENSDDFSYEMNLPSYIDAPLKAGSKVGTVNLLYHGTVIGSIDMVTTEDISEGFNFLGFLHELFLS</sequence>
<evidence type="ECO:0000256" key="2">
    <source>
        <dbReference type="ARBA" id="ARBA00004752"/>
    </source>
</evidence>
<keyword evidence="6" id="KW-0645">Protease</keyword>
<dbReference type="Pfam" id="PF07943">
    <property type="entry name" value="PBP5_C"/>
    <property type="match status" value="1"/>
</dbReference>
<evidence type="ECO:0000256" key="11">
    <source>
        <dbReference type="ARBA" id="ARBA00023316"/>
    </source>
</evidence>
<dbReference type="GO" id="GO:0009002">
    <property type="term" value="F:serine-type D-Ala-D-Ala carboxypeptidase activity"/>
    <property type="evidence" value="ECO:0007669"/>
    <property type="project" value="UniProtKB-EC"/>
</dbReference>
<keyword evidence="11" id="KW-0961">Cell wall biogenesis/degradation</keyword>
<dbReference type="SUPFAM" id="SSF69189">
    <property type="entry name" value="Penicillin-binding protein associated domain"/>
    <property type="match status" value="1"/>
</dbReference>
<evidence type="ECO:0000256" key="10">
    <source>
        <dbReference type="ARBA" id="ARBA00022984"/>
    </source>
</evidence>
<feature type="active site" description="Proton acceptor" evidence="13">
    <location>
        <position position="87"/>
    </location>
</feature>
<evidence type="ECO:0000256" key="4">
    <source>
        <dbReference type="ARBA" id="ARBA00012448"/>
    </source>
</evidence>
<name>A0A239U5V6_9FIRM</name>
<evidence type="ECO:0000313" key="18">
    <source>
        <dbReference type="EMBL" id="SNV05336.1"/>
    </source>
</evidence>
<evidence type="ECO:0000256" key="14">
    <source>
        <dbReference type="PIRSR" id="PIRSR618044-2"/>
    </source>
</evidence>
<comment type="similarity">
    <text evidence="3 15">Belongs to the peptidase S11 family.</text>
</comment>
<dbReference type="PRINTS" id="PR00725">
    <property type="entry name" value="DADACBPTASE1"/>
</dbReference>
<dbReference type="PANTHER" id="PTHR21581:SF6">
    <property type="entry name" value="TRAFFICKING PROTEIN PARTICLE COMPLEX SUBUNIT 12"/>
    <property type="match status" value="1"/>
</dbReference>
<dbReference type="Gene3D" id="3.40.710.10">
    <property type="entry name" value="DD-peptidase/beta-lactamase superfamily"/>
    <property type="match status" value="1"/>
</dbReference>
<dbReference type="InterPro" id="IPR037167">
    <property type="entry name" value="Peptidase_S11_C_sf"/>
</dbReference>
<feature type="binding site" evidence="14">
    <location>
        <position position="248"/>
    </location>
    <ligand>
        <name>substrate</name>
    </ligand>
</feature>
<dbReference type="GO" id="GO:0006508">
    <property type="term" value="P:proteolysis"/>
    <property type="evidence" value="ECO:0007669"/>
    <property type="project" value="UniProtKB-KW"/>
</dbReference>
<dbReference type="PANTHER" id="PTHR21581">
    <property type="entry name" value="D-ALANYL-D-ALANINE CARBOXYPEPTIDASE"/>
    <property type="match status" value="1"/>
</dbReference>
<dbReference type="eggNOG" id="COG1686">
    <property type="taxonomic scope" value="Bacteria"/>
</dbReference>
<feature type="chain" id="PRO_5011301851" description="serine-type D-Ala-D-Ala carboxypeptidase" evidence="16">
    <location>
        <begin position="28"/>
        <end position="403"/>
    </location>
</feature>
<dbReference type="Pfam" id="PF00768">
    <property type="entry name" value="Peptidase_S11"/>
    <property type="match status" value="1"/>
</dbReference>
<dbReference type="InterPro" id="IPR012338">
    <property type="entry name" value="Beta-lactam/transpept-like"/>
</dbReference>
<accession>A0A239U5V6</accession>
<keyword evidence="7 16" id="KW-0732">Signal</keyword>
<evidence type="ECO:0000313" key="19">
    <source>
        <dbReference type="Proteomes" id="UP000215383"/>
    </source>
</evidence>
<evidence type="ECO:0000256" key="7">
    <source>
        <dbReference type="ARBA" id="ARBA00022729"/>
    </source>
</evidence>
<proteinExistence type="inferred from homology"/>
<keyword evidence="5 18" id="KW-0121">Carboxypeptidase</keyword>
<evidence type="ECO:0000259" key="17">
    <source>
        <dbReference type="SMART" id="SM00936"/>
    </source>
</evidence>
<dbReference type="SUPFAM" id="SSF56601">
    <property type="entry name" value="beta-lactamase/transpeptidase-like"/>
    <property type="match status" value="1"/>
</dbReference>
<dbReference type="GO" id="GO:0071555">
    <property type="term" value="P:cell wall organization"/>
    <property type="evidence" value="ECO:0007669"/>
    <property type="project" value="UniProtKB-KW"/>
</dbReference>
<dbReference type="EC" id="3.4.16.4" evidence="4"/>
<feature type="signal peptide" evidence="16">
    <location>
        <begin position="1"/>
        <end position="27"/>
    </location>
</feature>
<evidence type="ECO:0000256" key="5">
    <source>
        <dbReference type="ARBA" id="ARBA00022645"/>
    </source>
</evidence>
<evidence type="ECO:0000256" key="13">
    <source>
        <dbReference type="PIRSR" id="PIRSR618044-1"/>
    </source>
</evidence>
<dbReference type="InterPro" id="IPR001967">
    <property type="entry name" value="Peptidase_S11_N"/>
</dbReference>
<keyword evidence="19" id="KW-1185">Reference proteome</keyword>
<evidence type="ECO:0000256" key="1">
    <source>
        <dbReference type="ARBA" id="ARBA00003217"/>
    </source>
</evidence>
<reference evidence="18 19" key="1">
    <citation type="submission" date="2017-06" db="EMBL/GenBank/DDBJ databases">
        <authorList>
            <consortium name="Pathogen Informatics"/>
        </authorList>
    </citation>
    <scope>NUCLEOTIDE SEQUENCE [LARGE SCALE GENOMIC DNA]</scope>
    <source>
        <strain evidence="18 19">NCTC10570</strain>
    </source>
</reference>
<protein>
    <recommendedName>
        <fullName evidence="4">serine-type D-Ala-D-Ala carboxypeptidase</fullName>
        <ecNumber evidence="4">3.4.16.4</ecNumber>
    </recommendedName>
</protein>
<dbReference type="EMBL" id="LT906446">
    <property type="protein sequence ID" value="SNV05336.1"/>
    <property type="molecule type" value="Genomic_DNA"/>
</dbReference>
<dbReference type="GO" id="GO:0009252">
    <property type="term" value="P:peptidoglycan biosynthetic process"/>
    <property type="evidence" value="ECO:0007669"/>
    <property type="project" value="UniProtKB-UniPathway"/>
</dbReference>
<evidence type="ECO:0000256" key="12">
    <source>
        <dbReference type="ARBA" id="ARBA00034000"/>
    </source>
</evidence>
<feature type="active site" description="Acyl-ester intermediate" evidence="13">
    <location>
        <position position="84"/>
    </location>
</feature>
<evidence type="ECO:0000256" key="9">
    <source>
        <dbReference type="ARBA" id="ARBA00022960"/>
    </source>
</evidence>
<dbReference type="InterPro" id="IPR018044">
    <property type="entry name" value="Peptidase_S11"/>
</dbReference>
<organism evidence="18 19">
    <name type="scientific">Megamonas hypermegale</name>
    <dbReference type="NCBI Taxonomy" id="158847"/>
    <lineage>
        <taxon>Bacteria</taxon>
        <taxon>Bacillati</taxon>
        <taxon>Bacillota</taxon>
        <taxon>Negativicutes</taxon>
        <taxon>Selenomonadales</taxon>
        <taxon>Selenomonadaceae</taxon>
        <taxon>Megamonas</taxon>
    </lineage>
</organism>
<dbReference type="SMART" id="SM00936">
    <property type="entry name" value="PBP5_C"/>
    <property type="match status" value="1"/>
</dbReference>
<comment type="function">
    <text evidence="1">Removes C-terminal D-alanyl residues from sugar-peptide cell wall precursors.</text>
</comment>
<keyword evidence="10" id="KW-0573">Peptidoglycan synthesis</keyword>
<dbReference type="RefSeq" id="WP_027890330.1">
    <property type="nucleotide sequence ID" value="NZ_LT906446.1"/>
</dbReference>